<comment type="caution">
    <text evidence="2">The sequence shown here is derived from an EMBL/GenBank/DDBJ whole genome shotgun (WGS) entry which is preliminary data.</text>
</comment>
<sequence length="69" mass="7322">MDATRWILLAAAARGLGRDRRGAPAKPERRSDGGGCRLGVSGAPDGSRAFVEGNRHIREIQYDSDLSGA</sequence>
<evidence type="ECO:0000313" key="2">
    <source>
        <dbReference type="EMBL" id="MCY0386569.1"/>
    </source>
</evidence>
<name>A0ABT3ZJ57_9BURK</name>
<dbReference type="RefSeq" id="WP_267846061.1">
    <property type="nucleotide sequence ID" value="NZ_JAPMXC010000001.1"/>
</dbReference>
<reference evidence="2" key="1">
    <citation type="submission" date="2022-11" db="EMBL/GenBank/DDBJ databases">
        <title>Robbsia betulipollinis sp. nov., isolated from pollen of birch (Betula pendula).</title>
        <authorList>
            <person name="Shi H."/>
            <person name="Ambika Manirajan B."/>
            <person name="Ratering S."/>
            <person name="Geissler-Plaum R."/>
            <person name="Schnell S."/>
        </authorList>
    </citation>
    <scope>NUCLEOTIDE SEQUENCE</scope>
    <source>
        <strain evidence="2">Bb-Pol-6</strain>
    </source>
</reference>
<feature type="region of interest" description="Disordered" evidence="1">
    <location>
        <begin position="17"/>
        <end position="52"/>
    </location>
</feature>
<gene>
    <name evidence="2" type="ORF">OVY01_04815</name>
</gene>
<feature type="compositionally biased region" description="Basic and acidic residues" evidence="1">
    <location>
        <begin position="17"/>
        <end position="32"/>
    </location>
</feature>
<protein>
    <submittedName>
        <fullName evidence="2">Uncharacterized protein</fullName>
    </submittedName>
</protein>
<organism evidence="2 3">
    <name type="scientific">Robbsia betulipollinis</name>
    <dbReference type="NCBI Taxonomy" id="2981849"/>
    <lineage>
        <taxon>Bacteria</taxon>
        <taxon>Pseudomonadati</taxon>
        <taxon>Pseudomonadota</taxon>
        <taxon>Betaproteobacteria</taxon>
        <taxon>Burkholderiales</taxon>
        <taxon>Burkholderiaceae</taxon>
        <taxon>Robbsia</taxon>
    </lineage>
</organism>
<accession>A0ABT3ZJ57</accession>
<dbReference type="Proteomes" id="UP001082899">
    <property type="component" value="Unassembled WGS sequence"/>
</dbReference>
<proteinExistence type="predicted"/>
<evidence type="ECO:0000256" key="1">
    <source>
        <dbReference type="SAM" id="MobiDB-lite"/>
    </source>
</evidence>
<dbReference type="EMBL" id="JAPMXC010000001">
    <property type="protein sequence ID" value="MCY0386569.1"/>
    <property type="molecule type" value="Genomic_DNA"/>
</dbReference>
<keyword evidence="3" id="KW-1185">Reference proteome</keyword>
<evidence type="ECO:0000313" key="3">
    <source>
        <dbReference type="Proteomes" id="UP001082899"/>
    </source>
</evidence>